<dbReference type="InterPro" id="IPR050484">
    <property type="entry name" value="Transf_Hexapept/Carb_Anhydrase"/>
</dbReference>
<sequence length="201" mass="21556">MPCYEIDGLRPVIHPSAYVHPDAVLIGDVIIGPRCYVAPLASLRGDFGRIVLEEGSNIQDTCVMHGFPGTDTVIEVDGHVGHGAVLHGCRVGRNALIGMNAVIMDKASIGESTIVAACAFVKAGLEIPARKLVAGMPAKIVRDLSEQEIAWKIDGTRCYQDLTVRSLASLRPCEPLTEIEAGRTRFEFPGVIPLTDVKKGN</sequence>
<protein>
    <submittedName>
        <fullName evidence="4">Phenylacetic acid degradation protein PaaY</fullName>
    </submittedName>
</protein>
<dbReference type="NCBIfam" id="TIGR02287">
    <property type="entry name" value="PaaY"/>
    <property type="match status" value="1"/>
</dbReference>
<dbReference type="InterPro" id="IPR011974">
    <property type="entry name" value="PaaY"/>
</dbReference>
<keyword evidence="1" id="KW-0808">Transferase</keyword>
<dbReference type="CDD" id="cd04745">
    <property type="entry name" value="LbH_paaY_like"/>
    <property type="match status" value="1"/>
</dbReference>
<dbReference type="InterPro" id="IPR018357">
    <property type="entry name" value="Hexapep_transf_CS"/>
</dbReference>
<keyword evidence="2" id="KW-0677">Repeat</keyword>
<dbReference type="OrthoDB" id="9803036at2"/>
<evidence type="ECO:0000313" key="5">
    <source>
        <dbReference type="Proteomes" id="UP000248259"/>
    </source>
</evidence>
<comment type="caution">
    <text evidence="4">The sequence shown here is derived from an EMBL/GenBank/DDBJ whole genome shotgun (WGS) entry which is preliminary data.</text>
</comment>
<reference evidence="4 5" key="1">
    <citation type="submission" date="2018-06" db="EMBL/GenBank/DDBJ databases">
        <title>Azoarcus communis strain SWub3 genome.</title>
        <authorList>
            <person name="Zorraquino Salvo V."/>
            <person name="Toubiana D."/>
            <person name="Blumwald E."/>
        </authorList>
    </citation>
    <scope>NUCLEOTIDE SEQUENCE [LARGE SCALE GENOMIC DNA]</scope>
    <source>
        <strain evidence="4 5">SWub3</strain>
    </source>
</reference>
<dbReference type="SUPFAM" id="SSF51161">
    <property type="entry name" value="Trimeric LpxA-like enzymes"/>
    <property type="match status" value="1"/>
</dbReference>
<evidence type="ECO:0000313" key="4">
    <source>
        <dbReference type="EMBL" id="PZA16242.1"/>
    </source>
</evidence>
<name>A0A323UT74_9RHOO</name>
<proteinExistence type="predicted"/>
<dbReference type="Proteomes" id="UP000248259">
    <property type="component" value="Unassembled WGS sequence"/>
</dbReference>
<gene>
    <name evidence="4" type="primary">paaY</name>
    <name evidence="4" type="ORF">DNK49_13100</name>
</gene>
<evidence type="ECO:0000256" key="2">
    <source>
        <dbReference type="ARBA" id="ARBA00022737"/>
    </source>
</evidence>
<keyword evidence="3" id="KW-0012">Acyltransferase</keyword>
<dbReference type="PANTHER" id="PTHR13061">
    <property type="entry name" value="DYNACTIN SUBUNIT P25"/>
    <property type="match status" value="1"/>
</dbReference>
<dbReference type="EMBL" id="QKOE01000008">
    <property type="protein sequence ID" value="PZA16242.1"/>
    <property type="molecule type" value="Genomic_DNA"/>
</dbReference>
<dbReference type="RefSeq" id="WP_110525227.1">
    <property type="nucleotide sequence ID" value="NZ_QKOE01000008.1"/>
</dbReference>
<evidence type="ECO:0000256" key="1">
    <source>
        <dbReference type="ARBA" id="ARBA00022679"/>
    </source>
</evidence>
<dbReference type="AlphaFoldDB" id="A0A323UT74"/>
<dbReference type="InterPro" id="IPR011004">
    <property type="entry name" value="Trimer_LpxA-like_sf"/>
</dbReference>
<dbReference type="PANTHER" id="PTHR13061:SF29">
    <property type="entry name" value="GAMMA CARBONIC ANHYDRASE-LIKE 1, MITOCHONDRIAL-RELATED"/>
    <property type="match status" value="1"/>
</dbReference>
<dbReference type="Gene3D" id="2.160.10.10">
    <property type="entry name" value="Hexapeptide repeat proteins"/>
    <property type="match status" value="1"/>
</dbReference>
<evidence type="ECO:0000256" key="3">
    <source>
        <dbReference type="ARBA" id="ARBA00023315"/>
    </source>
</evidence>
<accession>A0A323UT74</accession>
<dbReference type="Pfam" id="PF00132">
    <property type="entry name" value="Hexapep"/>
    <property type="match status" value="2"/>
</dbReference>
<dbReference type="GO" id="GO:0016746">
    <property type="term" value="F:acyltransferase activity"/>
    <property type="evidence" value="ECO:0007669"/>
    <property type="project" value="UniProtKB-KW"/>
</dbReference>
<organism evidence="4 5">
    <name type="scientific">Parazoarcus communis SWub3 = DSM 12120</name>
    <dbReference type="NCBI Taxonomy" id="1121029"/>
    <lineage>
        <taxon>Bacteria</taxon>
        <taxon>Pseudomonadati</taxon>
        <taxon>Pseudomonadota</taxon>
        <taxon>Betaproteobacteria</taxon>
        <taxon>Rhodocyclales</taxon>
        <taxon>Zoogloeaceae</taxon>
        <taxon>Parazoarcus</taxon>
    </lineage>
</organism>
<keyword evidence="5" id="KW-1185">Reference proteome</keyword>
<dbReference type="PROSITE" id="PS00101">
    <property type="entry name" value="HEXAPEP_TRANSFERASES"/>
    <property type="match status" value="1"/>
</dbReference>
<dbReference type="InterPro" id="IPR001451">
    <property type="entry name" value="Hexapep"/>
</dbReference>